<feature type="chain" id="PRO_5002818856" description="lysozyme" evidence="11">
    <location>
        <begin position="24"/>
        <end position="146"/>
    </location>
</feature>
<dbReference type="PRINTS" id="PR00135">
    <property type="entry name" value="LYZLACT"/>
</dbReference>
<keyword evidence="5" id="KW-0081">Bacteriolytic enzyme</keyword>
<dbReference type="STRING" id="7260.B4MXY0"/>
<comment type="catalytic activity">
    <reaction evidence="1">
        <text>Hydrolysis of (1-&gt;4)-beta-linkages between N-acetylmuramic acid and N-acetyl-D-glucosamine residues in a peptidoglycan and between N-acetyl-D-glucosamine residues in chitodextrins.</text>
        <dbReference type="EC" id="3.2.1.17"/>
    </reaction>
</comment>
<dbReference type="InParanoid" id="B4MXY0"/>
<dbReference type="GO" id="GO:0031640">
    <property type="term" value="P:killing of cells of another organism"/>
    <property type="evidence" value="ECO:0007669"/>
    <property type="project" value="UniProtKB-KW"/>
</dbReference>
<dbReference type="OrthoDB" id="17373at2759"/>
<evidence type="ECO:0000256" key="9">
    <source>
        <dbReference type="ARBA" id="ARBA00023295"/>
    </source>
</evidence>
<evidence type="ECO:0000259" key="12">
    <source>
        <dbReference type="PROSITE" id="PS00128"/>
    </source>
</evidence>
<gene>
    <name evidence="13" type="primary">Dwil\GK12043</name>
    <name evidence="13" type="ORF">Dwil_GK12043</name>
</gene>
<dbReference type="InterPro" id="IPR000974">
    <property type="entry name" value="Glyco_hydro_22_lys"/>
</dbReference>
<dbReference type="Gene3D" id="1.10.530.10">
    <property type="match status" value="1"/>
</dbReference>
<keyword evidence="9 13" id="KW-0326">Glycosidase</keyword>
<dbReference type="Pfam" id="PF00062">
    <property type="entry name" value="Lys"/>
    <property type="match status" value="1"/>
</dbReference>
<dbReference type="FunFam" id="1.10.530.10:FF:000001">
    <property type="entry name" value="Lysozyme C"/>
    <property type="match status" value="1"/>
</dbReference>
<dbReference type="PROSITE" id="PS51348">
    <property type="entry name" value="GLYCOSYL_HYDROL_F22_2"/>
    <property type="match status" value="1"/>
</dbReference>
<keyword evidence="14" id="KW-1185">Reference proteome</keyword>
<dbReference type="SMART" id="SM00263">
    <property type="entry name" value="LYZ1"/>
    <property type="match status" value="1"/>
</dbReference>
<protein>
    <recommendedName>
        <fullName evidence="3">lysozyme</fullName>
        <ecNumber evidence="3">3.2.1.17</ecNumber>
    </recommendedName>
</protein>
<reference evidence="13 14" key="1">
    <citation type="journal article" date="2007" name="Nature">
        <title>Evolution of genes and genomes on the Drosophila phylogeny.</title>
        <authorList>
            <consortium name="Drosophila 12 Genomes Consortium"/>
            <person name="Clark A.G."/>
            <person name="Eisen M.B."/>
            <person name="Smith D.R."/>
            <person name="Bergman C.M."/>
            <person name="Oliver B."/>
            <person name="Markow T.A."/>
            <person name="Kaufman T.C."/>
            <person name="Kellis M."/>
            <person name="Gelbart W."/>
            <person name="Iyer V.N."/>
            <person name="Pollard D.A."/>
            <person name="Sackton T.B."/>
            <person name="Larracuente A.M."/>
            <person name="Singh N.D."/>
            <person name="Abad J.P."/>
            <person name="Abt D.N."/>
            <person name="Adryan B."/>
            <person name="Aguade M."/>
            <person name="Akashi H."/>
            <person name="Anderson W.W."/>
            <person name="Aquadro C.F."/>
            <person name="Ardell D.H."/>
            <person name="Arguello R."/>
            <person name="Artieri C.G."/>
            <person name="Barbash D.A."/>
            <person name="Barker D."/>
            <person name="Barsanti P."/>
            <person name="Batterham P."/>
            <person name="Batzoglou S."/>
            <person name="Begun D."/>
            <person name="Bhutkar A."/>
            <person name="Blanco E."/>
            <person name="Bosak S.A."/>
            <person name="Bradley R.K."/>
            <person name="Brand A.D."/>
            <person name="Brent M.R."/>
            <person name="Brooks A.N."/>
            <person name="Brown R.H."/>
            <person name="Butlin R.K."/>
            <person name="Caggese C."/>
            <person name="Calvi B.R."/>
            <person name="Bernardo de Carvalho A."/>
            <person name="Caspi A."/>
            <person name="Castrezana S."/>
            <person name="Celniker S.E."/>
            <person name="Chang J.L."/>
            <person name="Chapple C."/>
            <person name="Chatterji S."/>
            <person name="Chinwalla A."/>
            <person name="Civetta A."/>
            <person name="Clifton S.W."/>
            <person name="Comeron J.M."/>
            <person name="Costello J.C."/>
            <person name="Coyne J.A."/>
            <person name="Daub J."/>
            <person name="David R.G."/>
            <person name="Delcher A.L."/>
            <person name="Delehaunty K."/>
            <person name="Do C.B."/>
            <person name="Ebling H."/>
            <person name="Edwards K."/>
            <person name="Eickbush T."/>
            <person name="Evans J.D."/>
            <person name="Filipski A."/>
            <person name="Findeiss S."/>
            <person name="Freyhult E."/>
            <person name="Fulton L."/>
            <person name="Fulton R."/>
            <person name="Garcia A.C."/>
            <person name="Gardiner A."/>
            <person name="Garfield D.A."/>
            <person name="Garvin B.E."/>
            <person name="Gibson G."/>
            <person name="Gilbert D."/>
            <person name="Gnerre S."/>
            <person name="Godfrey J."/>
            <person name="Good R."/>
            <person name="Gotea V."/>
            <person name="Gravely B."/>
            <person name="Greenberg A.J."/>
            <person name="Griffiths-Jones S."/>
            <person name="Gross S."/>
            <person name="Guigo R."/>
            <person name="Gustafson E.A."/>
            <person name="Haerty W."/>
            <person name="Hahn M.W."/>
            <person name="Halligan D.L."/>
            <person name="Halpern A.L."/>
            <person name="Halter G.M."/>
            <person name="Han M.V."/>
            <person name="Heger A."/>
            <person name="Hillier L."/>
            <person name="Hinrichs A.S."/>
            <person name="Holmes I."/>
            <person name="Hoskins R.A."/>
            <person name="Hubisz M.J."/>
            <person name="Hultmark D."/>
            <person name="Huntley M.A."/>
            <person name="Jaffe D.B."/>
            <person name="Jagadeeshan S."/>
            <person name="Jeck W.R."/>
            <person name="Johnson J."/>
            <person name="Jones C.D."/>
            <person name="Jordan W.C."/>
            <person name="Karpen G.H."/>
            <person name="Kataoka E."/>
            <person name="Keightley P.D."/>
            <person name="Kheradpour P."/>
            <person name="Kirkness E.F."/>
            <person name="Koerich L.B."/>
            <person name="Kristiansen K."/>
            <person name="Kudrna D."/>
            <person name="Kulathinal R.J."/>
            <person name="Kumar S."/>
            <person name="Kwok R."/>
            <person name="Lander E."/>
            <person name="Langley C.H."/>
            <person name="Lapoint R."/>
            <person name="Lazzaro B.P."/>
            <person name="Lee S.J."/>
            <person name="Levesque L."/>
            <person name="Li R."/>
            <person name="Lin C.F."/>
            <person name="Lin M.F."/>
            <person name="Lindblad-Toh K."/>
            <person name="Llopart A."/>
            <person name="Long M."/>
            <person name="Low L."/>
            <person name="Lozovsky E."/>
            <person name="Lu J."/>
            <person name="Luo M."/>
            <person name="Machado C.A."/>
            <person name="Makalowski W."/>
            <person name="Marzo M."/>
            <person name="Matsuda M."/>
            <person name="Matzkin L."/>
            <person name="McAllister B."/>
            <person name="McBride C.S."/>
            <person name="McKernan B."/>
            <person name="McKernan K."/>
            <person name="Mendez-Lago M."/>
            <person name="Minx P."/>
            <person name="Mollenhauer M.U."/>
            <person name="Montooth K."/>
            <person name="Mount S.M."/>
            <person name="Mu X."/>
            <person name="Myers E."/>
            <person name="Negre B."/>
            <person name="Newfeld S."/>
            <person name="Nielsen R."/>
            <person name="Noor M.A."/>
            <person name="O'Grady P."/>
            <person name="Pachter L."/>
            <person name="Papaceit M."/>
            <person name="Parisi M.J."/>
            <person name="Parisi M."/>
            <person name="Parts L."/>
            <person name="Pedersen J.S."/>
            <person name="Pesole G."/>
            <person name="Phillippy A.M."/>
            <person name="Ponting C.P."/>
            <person name="Pop M."/>
            <person name="Porcelli D."/>
            <person name="Powell J.R."/>
            <person name="Prohaska S."/>
            <person name="Pruitt K."/>
            <person name="Puig M."/>
            <person name="Quesneville H."/>
            <person name="Ram K.R."/>
            <person name="Rand D."/>
            <person name="Rasmussen M.D."/>
            <person name="Reed L.K."/>
            <person name="Reenan R."/>
            <person name="Reily A."/>
            <person name="Remington K.A."/>
            <person name="Rieger T.T."/>
            <person name="Ritchie M.G."/>
            <person name="Robin C."/>
            <person name="Rogers Y.H."/>
            <person name="Rohde C."/>
            <person name="Rozas J."/>
            <person name="Rubenfield M.J."/>
            <person name="Ruiz A."/>
            <person name="Russo S."/>
            <person name="Salzberg S.L."/>
            <person name="Sanchez-Gracia A."/>
            <person name="Saranga D.J."/>
            <person name="Sato H."/>
            <person name="Schaeffer S.W."/>
            <person name="Schatz M.C."/>
            <person name="Schlenke T."/>
            <person name="Schwartz R."/>
            <person name="Segarra C."/>
            <person name="Singh R.S."/>
            <person name="Sirot L."/>
            <person name="Sirota M."/>
            <person name="Sisneros N.B."/>
            <person name="Smith C.D."/>
            <person name="Smith T.F."/>
            <person name="Spieth J."/>
            <person name="Stage D.E."/>
            <person name="Stark A."/>
            <person name="Stephan W."/>
            <person name="Strausberg R.L."/>
            <person name="Strempel S."/>
            <person name="Sturgill D."/>
            <person name="Sutton G."/>
            <person name="Sutton G.G."/>
            <person name="Tao W."/>
            <person name="Teichmann S."/>
            <person name="Tobari Y.N."/>
            <person name="Tomimura Y."/>
            <person name="Tsolas J.M."/>
            <person name="Valente V.L."/>
            <person name="Venter E."/>
            <person name="Venter J.C."/>
            <person name="Vicario S."/>
            <person name="Vieira F.G."/>
            <person name="Vilella A.J."/>
            <person name="Villasante A."/>
            <person name="Walenz B."/>
            <person name="Wang J."/>
            <person name="Wasserman M."/>
            <person name="Watts T."/>
            <person name="Wilson D."/>
            <person name="Wilson R.K."/>
            <person name="Wing R.A."/>
            <person name="Wolfner M.F."/>
            <person name="Wong A."/>
            <person name="Wong G.K."/>
            <person name="Wu C.I."/>
            <person name="Wu G."/>
            <person name="Yamamoto D."/>
            <person name="Yang H.P."/>
            <person name="Yang S.P."/>
            <person name="Yorke J.A."/>
            <person name="Yoshida K."/>
            <person name="Zdobnov E."/>
            <person name="Zhang P."/>
            <person name="Zhang Y."/>
            <person name="Zimin A.V."/>
            <person name="Baldwin J."/>
            <person name="Abdouelleil A."/>
            <person name="Abdulkadir J."/>
            <person name="Abebe A."/>
            <person name="Abera B."/>
            <person name="Abreu J."/>
            <person name="Acer S.C."/>
            <person name="Aftuck L."/>
            <person name="Alexander A."/>
            <person name="An P."/>
            <person name="Anderson E."/>
            <person name="Anderson S."/>
            <person name="Arachi H."/>
            <person name="Azer M."/>
            <person name="Bachantsang P."/>
            <person name="Barry A."/>
            <person name="Bayul T."/>
            <person name="Berlin A."/>
            <person name="Bessette D."/>
            <person name="Bloom T."/>
            <person name="Blye J."/>
            <person name="Boguslavskiy L."/>
            <person name="Bonnet C."/>
            <person name="Boukhgalter B."/>
            <person name="Bourzgui I."/>
            <person name="Brown A."/>
            <person name="Cahill P."/>
            <person name="Channer S."/>
            <person name="Cheshatsang Y."/>
            <person name="Chuda L."/>
            <person name="Citroen M."/>
            <person name="Collymore A."/>
            <person name="Cooke P."/>
            <person name="Costello M."/>
            <person name="D'Aco K."/>
            <person name="Daza R."/>
            <person name="De Haan G."/>
            <person name="DeGray S."/>
            <person name="DeMaso C."/>
            <person name="Dhargay N."/>
            <person name="Dooley K."/>
            <person name="Dooley E."/>
            <person name="Doricent M."/>
            <person name="Dorje P."/>
            <person name="Dorjee K."/>
            <person name="Dupes A."/>
            <person name="Elong R."/>
            <person name="Falk J."/>
            <person name="Farina A."/>
            <person name="Faro S."/>
            <person name="Ferguson D."/>
            <person name="Fisher S."/>
            <person name="Foley C.D."/>
            <person name="Franke A."/>
            <person name="Friedrich D."/>
            <person name="Gadbois L."/>
            <person name="Gearin G."/>
            <person name="Gearin C.R."/>
            <person name="Giannoukos G."/>
            <person name="Goode T."/>
            <person name="Graham J."/>
            <person name="Grandbois E."/>
            <person name="Grewal S."/>
            <person name="Gyaltsen K."/>
            <person name="Hafez N."/>
            <person name="Hagos B."/>
            <person name="Hall J."/>
            <person name="Henson C."/>
            <person name="Hollinger A."/>
            <person name="Honan T."/>
            <person name="Huard M.D."/>
            <person name="Hughes L."/>
            <person name="Hurhula B."/>
            <person name="Husby M.E."/>
            <person name="Kamat A."/>
            <person name="Kanga B."/>
            <person name="Kashin S."/>
            <person name="Khazanovich D."/>
            <person name="Kisner P."/>
            <person name="Lance K."/>
            <person name="Lara M."/>
            <person name="Lee W."/>
            <person name="Lennon N."/>
            <person name="Letendre F."/>
            <person name="LeVine R."/>
            <person name="Lipovsky A."/>
            <person name="Liu X."/>
            <person name="Liu J."/>
            <person name="Liu S."/>
            <person name="Lokyitsang T."/>
            <person name="Lokyitsang Y."/>
            <person name="Lubonja R."/>
            <person name="Lui A."/>
            <person name="MacDonald P."/>
            <person name="Magnisalis V."/>
            <person name="Maru K."/>
            <person name="Matthews C."/>
            <person name="McCusker W."/>
            <person name="McDonough S."/>
            <person name="Mehta T."/>
            <person name="Meldrim J."/>
            <person name="Meneus L."/>
            <person name="Mihai O."/>
            <person name="Mihalev A."/>
            <person name="Mihova T."/>
            <person name="Mittelman R."/>
            <person name="Mlenga V."/>
            <person name="Montmayeur A."/>
            <person name="Mulrain L."/>
            <person name="Navidi A."/>
            <person name="Naylor J."/>
            <person name="Negash T."/>
            <person name="Nguyen T."/>
            <person name="Nguyen N."/>
            <person name="Nicol R."/>
            <person name="Norbu C."/>
            <person name="Norbu N."/>
            <person name="Novod N."/>
            <person name="O'Neill B."/>
            <person name="Osman S."/>
            <person name="Markiewicz E."/>
            <person name="Oyono O.L."/>
            <person name="Patti C."/>
            <person name="Phunkhang P."/>
            <person name="Pierre F."/>
            <person name="Priest M."/>
            <person name="Raghuraman S."/>
            <person name="Rege F."/>
            <person name="Reyes R."/>
            <person name="Rise C."/>
            <person name="Rogov P."/>
            <person name="Ross K."/>
            <person name="Ryan E."/>
            <person name="Settipalli S."/>
            <person name="Shea T."/>
            <person name="Sherpa N."/>
            <person name="Shi L."/>
            <person name="Shih D."/>
            <person name="Sparrow T."/>
            <person name="Spaulding J."/>
            <person name="Stalker J."/>
            <person name="Stange-Thomann N."/>
            <person name="Stavropoulos S."/>
            <person name="Stone C."/>
            <person name="Strader C."/>
            <person name="Tesfaye S."/>
            <person name="Thomson T."/>
            <person name="Thoulutsang Y."/>
            <person name="Thoulutsang D."/>
            <person name="Topham K."/>
            <person name="Topping I."/>
            <person name="Tsamla T."/>
            <person name="Vassiliev H."/>
            <person name="Vo A."/>
            <person name="Wangchuk T."/>
            <person name="Wangdi T."/>
            <person name="Weiand M."/>
            <person name="Wilkinson J."/>
            <person name="Wilson A."/>
            <person name="Yadav S."/>
            <person name="Young G."/>
            <person name="Yu Q."/>
            <person name="Zembek L."/>
            <person name="Zhong D."/>
            <person name="Zimmer A."/>
            <person name="Zwirko Z."/>
            <person name="Jaffe D.B."/>
            <person name="Alvarez P."/>
            <person name="Brockman W."/>
            <person name="Butler J."/>
            <person name="Chin C."/>
            <person name="Gnerre S."/>
            <person name="Grabherr M."/>
            <person name="Kleber M."/>
            <person name="Mauceli E."/>
            <person name="MacCallum I."/>
        </authorList>
    </citation>
    <scope>NUCLEOTIDE SEQUENCE [LARGE SCALE GENOMIC DNA]</scope>
    <source>
        <strain evidence="14">Tucson 14030-0811.24</strain>
    </source>
</reference>
<dbReference type="PROSITE" id="PS00128">
    <property type="entry name" value="GLYCOSYL_HYDROL_F22_1"/>
    <property type="match status" value="1"/>
</dbReference>
<evidence type="ECO:0000256" key="8">
    <source>
        <dbReference type="ARBA" id="ARBA00023157"/>
    </source>
</evidence>
<dbReference type="AlphaFoldDB" id="B4MXY0"/>
<dbReference type="HOGENOM" id="CLU_111620_0_1_1"/>
<accession>B4MXY0</accession>
<dbReference type="OMA" id="WACIADH"/>
<dbReference type="KEGG" id="dwi:6642894"/>
<evidence type="ECO:0000256" key="6">
    <source>
        <dbReference type="ARBA" id="ARBA00022729"/>
    </source>
</evidence>
<dbReference type="SMR" id="B4MXY0"/>
<dbReference type="PhylomeDB" id="B4MXY0"/>
<dbReference type="GO" id="GO:0003796">
    <property type="term" value="F:lysozyme activity"/>
    <property type="evidence" value="ECO:0007669"/>
    <property type="project" value="UniProtKB-EC"/>
</dbReference>
<dbReference type="InterPro" id="IPR019799">
    <property type="entry name" value="Glyco_hydro_22_CS"/>
</dbReference>
<evidence type="ECO:0000256" key="10">
    <source>
        <dbReference type="RuleBase" id="RU004440"/>
    </source>
</evidence>
<dbReference type="PANTHER" id="PTHR11407">
    <property type="entry name" value="LYSOZYME C"/>
    <property type="match status" value="1"/>
</dbReference>
<name>B4MXY0_DROWI</name>
<dbReference type="EC" id="3.2.1.17" evidence="3"/>
<dbReference type="InterPro" id="IPR001916">
    <property type="entry name" value="Glyco_hydro_22"/>
</dbReference>
<feature type="domain" description="Glycosyl hydrolases family 22 (GH22)" evidence="12">
    <location>
        <begin position="98"/>
        <end position="116"/>
    </location>
</feature>
<dbReference type="eggNOG" id="ENOG502RZU4">
    <property type="taxonomic scope" value="Eukaryota"/>
</dbReference>
<feature type="signal peptide" evidence="11">
    <location>
        <begin position="1"/>
        <end position="23"/>
    </location>
</feature>
<evidence type="ECO:0000313" key="14">
    <source>
        <dbReference type="Proteomes" id="UP000007798"/>
    </source>
</evidence>
<dbReference type="CDD" id="cd16899">
    <property type="entry name" value="LYZ_C_invert"/>
    <property type="match status" value="1"/>
</dbReference>
<organism evidence="13 14">
    <name type="scientific">Drosophila willistoni</name>
    <name type="common">Fruit fly</name>
    <dbReference type="NCBI Taxonomy" id="7260"/>
    <lineage>
        <taxon>Eukaryota</taxon>
        <taxon>Metazoa</taxon>
        <taxon>Ecdysozoa</taxon>
        <taxon>Arthropoda</taxon>
        <taxon>Hexapoda</taxon>
        <taxon>Insecta</taxon>
        <taxon>Pterygota</taxon>
        <taxon>Neoptera</taxon>
        <taxon>Endopterygota</taxon>
        <taxon>Diptera</taxon>
        <taxon>Brachycera</taxon>
        <taxon>Muscomorpha</taxon>
        <taxon>Ephydroidea</taxon>
        <taxon>Drosophilidae</taxon>
        <taxon>Drosophila</taxon>
        <taxon>Sophophora</taxon>
    </lineage>
</organism>
<sequence>MKATAIILFIGVTLFAGASLSQAARTLNRCTLAREMAARGVPRDQLARWACIAQRESDYRTWVVGPANSDGSNDYGIFQLNNLYWCQPANGRFSHNGCRISCNDLLTDDITNSVRCAQRVLSEQGWGAWSTWRFCNGNLPSINDCF</sequence>
<evidence type="ECO:0000256" key="4">
    <source>
        <dbReference type="ARBA" id="ARBA00022529"/>
    </source>
</evidence>
<comment type="similarity">
    <text evidence="2 10">Belongs to the glycosyl hydrolase 22 family.</text>
</comment>
<dbReference type="Proteomes" id="UP000007798">
    <property type="component" value="Unassembled WGS sequence"/>
</dbReference>
<dbReference type="SUPFAM" id="SSF53955">
    <property type="entry name" value="Lysozyme-like"/>
    <property type="match status" value="1"/>
</dbReference>
<dbReference type="PRINTS" id="PR00137">
    <property type="entry name" value="LYSOZYME"/>
</dbReference>
<dbReference type="InterPro" id="IPR023346">
    <property type="entry name" value="Lysozyme-like_dom_sf"/>
</dbReference>
<evidence type="ECO:0000256" key="3">
    <source>
        <dbReference type="ARBA" id="ARBA00012732"/>
    </source>
</evidence>
<proteinExistence type="inferred from homology"/>
<evidence type="ECO:0000256" key="11">
    <source>
        <dbReference type="SAM" id="SignalP"/>
    </source>
</evidence>
<dbReference type="EMBL" id="CH963876">
    <property type="protein sequence ID" value="EDW76969.1"/>
    <property type="molecule type" value="Genomic_DNA"/>
</dbReference>
<evidence type="ECO:0000256" key="5">
    <source>
        <dbReference type="ARBA" id="ARBA00022638"/>
    </source>
</evidence>
<keyword evidence="7 13" id="KW-0378">Hydrolase</keyword>
<dbReference type="PANTHER" id="PTHR11407:SF36">
    <property type="entry name" value="GEO02684P1-RELATED"/>
    <property type="match status" value="1"/>
</dbReference>
<dbReference type="GO" id="GO:0042742">
    <property type="term" value="P:defense response to bacterium"/>
    <property type="evidence" value="ECO:0007669"/>
    <property type="project" value="UniProtKB-KW"/>
</dbReference>
<evidence type="ECO:0000256" key="2">
    <source>
        <dbReference type="ARBA" id="ARBA00010859"/>
    </source>
</evidence>
<evidence type="ECO:0000256" key="7">
    <source>
        <dbReference type="ARBA" id="ARBA00022801"/>
    </source>
</evidence>
<evidence type="ECO:0000313" key="13">
    <source>
        <dbReference type="EMBL" id="EDW76969.1"/>
    </source>
</evidence>
<evidence type="ECO:0000256" key="1">
    <source>
        <dbReference type="ARBA" id="ARBA00000632"/>
    </source>
</evidence>
<keyword evidence="6 11" id="KW-0732">Signal</keyword>
<keyword evidence="8" id="KW-1015">Disulfide bond</keyword>
<keyword evidence="4" id="KW-0929">Antimicrobial</keyword>